<protein>
    <submittedName>
        <fullName evidence="2">Uncharacterized protein</fullName>
    </submittedName>
</protein>
<gene>
    <name evidence="2" type="ORF">VQ02_27515</name>
</gene>
<organism evidence="2 3">
    <name type="scientific">Methylobacterium variabile</name>
    <dbReference type="NCBI Taxonomy" id="298794"/>
    <lineage>
        <taxon>Bacteria</taxon>
        <taxon>Pseudomonadati</taxon>
        <taxon>Pseudomonadota</taxon>
        <taxon>Alphaproteobacteria</taxon>
        <taxon>Hyphomicrobiales</taxon>
        <taxon>Methylobacteriaceae</taxon>
        <taxon>Methylobacterium</taxon>
    </lineage>
</organism>
<dbReference type="AlphaFoldDB" id="A0A0J6S684"/>
<dbReference type="Proteomes" id="UP000035955">
    <property type="component" value="Unassembled WGS sequence"/>
</dbReference>
<reference evidence="2 3" key="1">
    <citation type="submission" date="2015-03" db="EMBL/GenBank/DDBJ databases">
        <title>Genome sequencing of Methylobacterium variabile DSM 16961.</title>
        <authorList>
            <person name="Chaudhry V."/>
            <person name="Patil P.B."/>
        </authorList>
    </citation>
    <scope>NUCLEOTIDE SEQUENCE [LARGE SCALE GENOMIC DNA]</scope>
    <source>
        <strain evidence="2 3">DSM 16961</strain>
    </source>
</reference>
<accession>A0A0J6S684</accession>
<dbReference type="RefSeq" id="WP_048447426.1">
    <property type="nucleotide sequence ID" value="NZ_LABY01000218.1"/>
</dbReference>
<evidence type="ECO:0000313" key="2">
    <source>
        <dbReference type="EMBL" id="KMO30715.1"/>
    </source>
</evidence>
<dbReference type="OrthoDB" id="10003800at2"/>
<evidence type="ECO:0000256" key="1">
    <source>
        <dbReference type="SAM" id="MobiDB-lite"/>
    </source>
</evidence>
<comment type="caution">
    <text evidence="2">The sequence shown here is derived from an EMBL/GenBank/DDBJ whole genome shotgun (WGS) entry which is preliminary data.</text>
</comment>
<keyword evidence="3" id="KW-1185">Reference proteome</keyword>
<feature type="region of interest" description="Disordered" evidence="1">
    <location>
        <begin position="1"/>
        <end position="28"/>
    </location>
</feature>
<dbReference type="EMBL" id="LABY01000218">
    <property type="protein sequence ID" value="KMO30715.1"/>
    <property type="molecule type" value="Genomic_DNA"/>
</dbReference>
<evidence type="ECO:0000313" key="3">
    <source>
        <dbReference type="Proteomes" id="UP000035955"/>
    </source>
</evidence>
<sequence>MGERTGRPRGRPKGAKSKHTREREAAVQAAAEALAEAIPEAFDGDAHALLMAVYKDPRHPIELRLDAAGKAIKFEKPALASVEAKVDQDVNIREPVDRPPRETREEWNARKLREMGLNVVAAAGAAGRRH</sequence>
<name>A0A0J6S684_9HYPH</name>
<proteinExistence type="predicted"/>
<feature type="compositionally biased region" description="Basic residues" evidence="1">
    <location>
        <begin position="7"/>
        <end position="20"/>
    </location>
</feature>